<evidence type="ECO:0000256" key="2">
    <source>
        <dbReference type="SAM" id="SignalP"/>
    </source>
</evidence>
<dbReference type="AlphaFoldDB" id="A0A7H9CFL1"/>
<dbReference type="RefSeq" id="WP_179975590.1">
    <property type="nucleotide sequence ID" value="NZ_CP049075.1"/>
</dbReference>
<dbReference type="Gene3D" id="6.10.140.970">
    <property type="match status" value="1"/>
</dbReference>
<dbReference type="Gene3D" id="3.10.50.40">
    <property type="match status" value="1"/>
</dbReference>
<feature type="chain" id="PRO_5028872206" evidence="2">
    <location>
        <begin position="19"/>
        <end position="264"/>
    </location>
</feature>
<evidence type="ECO:0000313" key="4">
    <source>
        <dbReference type="EMBL" id="QLI04977.1"/>
    </source>
</evidence>
<keyword evidence="2" id="KW-0732">Signal</keyword>
<keyword evidence="1" id="KW-0697">Rotamase</keyword>
<evidence type="ECO:0000259" key="3">
    <source>
        <dbReference type="PROSITE" id="PS50198"/>
    </source>
</evidence>
<reference evidence="4 5" key="1">
    <citation type="submission" date="2020-02" db="EMBL/GenBank/DDBJ databases">
        <title>Complete genome sequence of the novel Campylobacter species Candidatus Campylobacter infans.</title>
        <authorList>
            <person name="Duim B."/>
            <person name="Zomer A."/>
            <person name="van der Graaf L."/>
            <person name="Wagenaar J."/>
        </authorList>
    </citation>
    <scope>NUCLEOTIDE SEQUENCE [LARGE SCALE GENOMIC DNA]</scope>
    <source>
        <strain evidence="4 5">19S00001</strain>
    </source>
</reference>
<dbReference type="InterPro" id="IPR046357">
    <property type="entry name" value="PPIase_dom_sf"/>
</dbReference>
<proteinExistence type="predicted"/>
<name>A0A7H9CFL1_9BACT</name>
<evidence type="ECO:0000313" key="5">
    <source>
        <dbReference type="Proteomes" id="UP000509414"/>
    </source>
</evidence>
<dbReference type="PANTHER" id="PTHR47245">
    <property type="entry name" value="PEPTIDYLPROLYL ISOMERASE"/>
    <property type="match status" value="1"/>
</dbReference>
<organism evidence="4 5">
    <name type="scientific">Candidatus Campylobacter infans</name>
    <dbReference type="NCBI Taxonomy" id="2561898"/>
    <lineage>
        <taxon>Bacteria</taxon>
        <taxon>Pseudomonadati</taxon>
        <taxon>Campylobacterota</taxon>
        <taxon>Epsilonproteobacteria</taxon>
        <taxon>Campylobacterales</taxon>
        <taxon>Campylobacteraceae</taxon>
        <taxon>Campylobacter</taxon>
    </lineage>
</organism>
<dbReference type="Pfam" id="PF00639">
    <property type="entry name" value="Rotamase"/>
    <property type="match status" value="1"/>
</dbReference>
<dbReference type="InterPro" id="IPR050245">
    <property type="entry name" value="PrsA_foldase"/>
</dbReference>
<feature type="signal peptide" evidence="2">
    <location>
        <begin position="1"/>
        <end position="18"/>
    </location>
</feature>
<dbReference type="SUPFAM" id="SSF54534">
    <property type="entry name" value="FKBP-like"/>
    <property type="match status" value="1"/>
</dbReference>
<dbReference type="Proteomes" id="UP000509414">
    <property type="component" value="Chromosome"/>
</dbReference>
<dbReference type="InterPro" id="IPR023058">
    <property type="entry name" value="PPIase_PpiC_CS"/>
</dbReference>
<dbReference type="PROSITE" id="PS01096">
    <property type="entry name" value="PPIC_PPIASE_1"/>
    <property type="match status" value="1"/>
</dbReference>
<dbReference type="Gene3D" id="1.10.8.1040">
    <property type="match status" value="1"/>
</dbReference>
<keyword evidence="5" id="KW-1185">Reference proteome</keyword>
<dbReference type="EMBL" id="CP049075">
    <property type="protein sequence ID" value="QLI04977.1"/>
    <property type="molecule type" value="Genomic_DNA"/>
</dbReference>
<sequence length="264" mass="29108">MKKSILALSLAASISLNAAVVAVVNGEKIDDSIFGSSASQIQSLPAEAKKAMIDRVIVRQLLLEEAKKAKVQDSPEYKLAAKQGEENLAIQVWEKQQFDAIKISDSEAKDFYNKNKDKTIIPAQVRAKHILVASKAEAEAILKELKGLKGEALNKKFSELASTKSIDKASGANGGELGFFPKSQMVPEFADAAFAMKKGEISKAPVQTNFGFHIILKEDERAQSTLTFNRVKDDIINTLKTQKLQVQMQKKVEDLRKNAKIEYK</sequence>
<evidence type="ECO:0000256" key="1">
    <source>
        <dbReference type="PROSITE-ProRule" id="PRU00278"/>
    </source>
</evidence>
<keyword evidence="1 4" id="KW-0413">Isomerase</keyword>
<dbReference type="PANTHER" id="PTHR47245:SF2">
    <property type="entry name" value="PEPTIDYL-PROLYL CIS-TRANS ISOMERASE HP_0175-RELATED"/>
    <property type="match status" value="1"/>
</dbReference>
<protein>
    <submittedName>
        <fullName evidence="4">Major antigenic peptide / PpiC-type peptidyl-prolyl cis-trans isomerase</fullName>
    </submittedName>
</protein>
<accession>A0A7H9CFL1</accession>
<dbReference type="KEGG" id="cinf:CINF_0448"/>
<feature type="domain" description="PpiC" evidence="3">
    <location>
        <begin position="122"/>
        <end position="219"/>
    </location>
</feature>
<dbReference type="InterPro" id="IPR000297">
    <property type="entry name" value="PPIase_PpiC"/>
</dbReference>
<gene>
    <name evidence="4" type="primary">peb4</name>
    <name evidence="4" type="ORF">CINF_0448</name>
</gene>
<dbReference type="GO" id="GO:0003755">
    <property type="term" value="F:peptidyl-prolyl cis-trans isomerase activity"/>
    <property type="evidence" value="ECO:0007669"/>
    <property type="project" value="UniProtKB-KW"/>
</dbReference>
<dbReference type="PROSITE" id="PS50198">
    <property type="entry name" value="PPIC_PPIASE_2"/>
    <property type="match status" value="1"/>
</dbReference>